<dbReference type="EMBL" id="BAABBB010000009">
    <property type="protein sequence ID" value="GAA3528190.1"/>
    <property type="molecule type" value="Genomic_DNA"/>
</dbReference>
<proteinExistence type="predicted"/>
<dbReference type="InterPro" id="IPR052336">
    <property type="entry name" value="MlaD_Phospholipid_Transporter"/>
</dbReference>
<name>A0ABP6V8C3_9ACTN</name>
<keyword evidence="2" id="KW-1133">Transmembrane helix</keyword>
<keyword evidence="2" id="KW-0812">Transmembrane</keyword>
<feature type="domain" description="Mce/MlaD" evidence="3">
    <location>
        <begin position="44"/>
        <end position="120"/>
    </location>
</feature>
<protein>
    <recommendedName>
        <fullName evidence="3">Mce/MlaD domain-containing protein</fullName>
    </recommendedName>
</protein>
<keyword evidence="2" id="KW-0472">Membrane</keyword>
<dbReference type="Proteomes" id="UP001500301">
    <property type="component" value="Unassembled WGS sequence"/>
</dbReference>
<organism evidence="4 5">
    <name type="scientific">Nocardioides daeguensis</name>
    <dbReference type="NCBI Taxonomy" id="908359"/>
    <lineage>
        <taxon>Bacteria</taxon>
        <taxon>Bacillati</taxon>
        <taxon>Actinomycetota</taxon>
        <taxon>Actinomycetes</taxon>
        <taxon>Propionibacteriales</taxon>
        <taxon>Nocardioidaceae</taxon>
        <taxon>Nocardioides</taxon>
    </lineage>
</organism>
<evidence type="ECO:0000256" key="2">
    <source>
        <dbReference type="SAM" id="Phobius"/>
    </source>
</evidence>
<dbReference type="Pfam" id="PF02470">
    <property type="entry name" value="MlaD"/>
    <property type="match status" value="1"/>
</dbReference>
<dbReference type="PANTHER" id="PTHR33371:SF4">
    <property type="entry name" value="INTERMEMBRANE PHOSPHOLIPID TRANSPORT SYSTEM BINDING PROTEIN MLAD"/>
    <property type="match status" value="1"/>
</dbReference>
<keyword evidence="5" id="KW-1185">Reference proteome</keyword>
<evidence type="ECO:0000256" key="1">
    <source>
        <dbReference type="SAM" id="MobiDB-lite"/>
    </source>
</evidence>
<sequence>MTQAVESRRRMAPLATVLGMVTLFVVGFVWLWGSSGGALPGGASYEISFRTDDVKNTQANGEVRIAGVKVGTVVGQELVDGVSEVRLRLDDDVVPLHEGATVRVALKSIIGQSFVEIVDGKGDALPEGTVLSGESVIPAVDVDEVFAAFDDQTKRDLSETLGSAGLATEGRSKEIGQLLAGVGDIGREGYTAIDAIEAQNADLAALVQHANTIMAALNTGRDDLASLVSSAQELTAVTASQDDDLAAAVRGLPALVDSAGEATGTLDGLAEDLRPVAADLDASAPGLSRALDDLPSVTHSLRTLLDPMDRSLGRAPQTLDQVPALARQLSGIAPDVDELLANVNPMVAYLQPYGVDIGSFFGNFGASFDGRVENGVRPVRLTPIFSEYSVRNIPIDLQAINPLHWNNPYPAPGKAGQPAKYKGKYPHIEREE</sequence>
<dbReference type="RefSeq" id="WP_218233301.1">
    <property type="nucleotide sequence ID" value="NZ_BAABBB010000009.1"/>
</dbReference>
<dbReference type="PANTHER" id="PTHR33371">
    <property type="entry name" value="INTERMEMBRANE PHOSPHOLIPID TRANSPORT SYSTEM BINDING PROTEIN MLAD-RELATED"/>
    <property type="match status" value="1"/>
</dbReference>
<feature type="transmembrane region" description="Helical" evidence="2">
    <location>
        <begin position="12"/>
        <end position="32"/>
    </location>
</feature>
<feature type="region of interest" description="Disordered" evidence="1">
    <location>
        <begin position="409"/>
        <end position="432"/>
    </location>
</feature>
<comment type="caution">
    <text evidence="4">The sequence shown here is derived from an EMBL/GenBank/DDBJ whole genome shotgun (WGS) entry which is preliminary data.</text>
</comment>
<reference evidence="5" key="1">
    <citation type="journal article" date="2019" name="Int. J. Syst. Evol. Microbiol.">
        <title>The Global Catalogue of Microorganisms (GCM) 10K type strain sequencing project: providing services to taxonomists for standard genome sequencing and annotation.</title>
        <authorList>
            <consortium name="The Broad Institute Genomics Platform"/>
            <consortium name="The Broad Institute Genome Sequencing Center for Infectious Disease"/>
            <person name="Wu L."/>
            <person name="Ma J."/>
        </authorList>
    </citation>
    <scope>NUCLEOTIDE SEQUENCE [LARGE SCALE GENOMIC DNA]</scope>
    <source>
        <strain evidence="5">JCM 17460</strain>
    </source>
</reference>
<evidence type="ECO:0000259" key="3">
    <source>
        <dbReference type="Pfam" id="PF02470"/>
    </source>
</evidence>
<gene>
    <name evidence="4" type="ORF">GCM10022263_16000</name>
</gene>
<evidence type="ECO:0000313" key="5">
    <source>
        <dbReference type="Proteomes" id="UP001500301"/>
    </source>
</evidence>
<dbReference type="InterPro" id="IPR003399">
    <property type="entry name" value="Mce/MlaD"/>
</dbReference>
<evidence type="ECO:0000313" key="4">
    <source>
        <dbReference type="EMBL" id="GAA3528190.1"/>
    </source>
</evidence>
<accession>A0ABP6V8C3</accession>